<reference evidence="2" key="1">
    <citation type="submission" date="2020-09" db="EMBL/GenBank/DDBJ databases">
        <authorList>
            <person name="Kim M.K."/>
        </authorList>
    </citation>
    <scope>NUCLEOTIDE SEQUENCE</scope>
    <source>
        <strain evidence="2">BT704</strain>
    </source>
</reference>
<feature type="domain" description="HTH LytTR-type" evidence="1">
    <location>
        <begin position="1"/>
        <end position="103"/>
    </location>
</feature>
<organism evidence="2 3">
    <name type="scientific">Spirosoma validum</name>
    <dbReference type="NCBI Taxonomy" id="2771355"/>
    <lineage>
        <taxon>Bacteria</taxon>
        <taxon>Pseudomonadati</taxon>
        <taxon>Bacteroidota</taxon>
        <taxon>Cytophagia</taxon>
        <taxon>Cytophagales</taxon>
        <taxon>Cytophagaceae</taxon>
        <taxon>Spirosoma</taxon>
    </lineage>
</organism>
<dbReference type="Proteomes" id="UP000653797">
    <property type="component" value="Unassembled WGS sequence"/>
</dbReference>
<dbReference type="AlphaFoldDB" id="A0A927B2T6"/>
<keyword evidence="2" id="KW-0238">DNA-binding</keyword>
<dbReference type="InterPro" id="IPR007492">
    <property type="entry name" value="LytTR_DNA-bd_dom"/>
</dbReference>
<dbReference type="PROSITE" id="PS50930">
    <property type="entry name" value="HTH_LYTTR"/>
    <property type="match status" value="1"/>
</dbReference>
<name>A0A927B2T6_9BACT</name>
<dbReference type="Gene3D" id="3.40.50.2300">
    <property type="match status" value="1"/>
</dbReference>
<evidence type="ECO:0000313" key="2">
    <source>
        <dbReference type="EMBL" id="MBD2754334.1"/>
    </source>
</evidence>
<dbReference type="Pfam" id="PF04397">
    <property type="entry name" value="LytTR"/>
    <property type="match status" value="1"/>
</dbReference>
<dbReference type="SUPFAM" id="SSF52172">
    <property type="entry name" value="CheY-like"/>
    <property type="match status" value="1"/>
</dbReference>
<gene>
    <name evidence="2" type="ORF">IC230_15615</name>
</gene>
<evidence type="ECO:0000313" key="3">
    <source>
        <dbReference type="Proteomes" id="UP000653797"/>
    </source>
</evidence>
<protein>
    <submittedName>
        <fullName evidence="2">LytTR family transcriptional regulator DNA-binding domain-containing protein</fullName>
    </submittedName>
</protein>
<dbReference type="Gene3D" id="2.40.50.1020">
    <property type="entry name" value="LytTr DNA-binding domain"/>
    <property type="match status" value="1"/>
</dbReference>
<keyword evidence="3" id="KW-1185">Reference proteome</keyword>
<proteinExistence type="predicted"/>
<dbReference type="SMART" id="SM00850">
    <property type="entry name" value="LytTR"/>
    <property type="match status" value="1"/>
</dbReference>
<sequence>MSVIKPALQHPELIAYFSGANNYSWLYFRNGEKRLLAKPISYLETKLPDFIRVHKTILINPSYVKSLHQPPRQKMAGEIRLDSGEVFPVSRRRWQQVAEFLQDRLGPKKQEAEVASEKVNVAPPLLIAQQEEEKALSIIVSTEDEQNALLSKHAIEKKWPAYQVHTILHSNHLPDMLKQLPQPNYPSLLILDARTDTLERMNTVQRLKEDPQLGAIPVVLLVSPTDQSVTDGYKHQANSVISMPDGYMLFANIIERVCQFWLRTVALPGSGE</sequence>
<accession>A0A927B2T6</accession>
<evidence type="ECO:0000259" key="1">
    <source>
        <dbReference type="PROSITE" id="PS50930"/>
    </source>
</evidence>
<comment type="caution">
    <text evidence="2">The sequence shown here is derived from an EMBL/GenBank/DDBJ whole genome shotgun (WGS) entry which is preliminary data.</text>
</comment>
<dbReference type="GO" id="GO:0003677">
    <property type="term" value="F:DNA binding"/>
    <property type="evidence" value="ECO:0007669"/>
    <property type="project" value="UniProtKB-KW"/>
</dbReference>
<dbReference type="EMBL" id="JACXAA010000005">
    <property type="protein sequence ID" value="MBD2754334.1"/>
    <property type="molecule type" value="Genomic_DNA"/>
</dbReference>
<dbReference type="InterPro" id="IPR011006">
    <property type="entry name" value="CheY-like_superfamily"/>
</dbReference>
<dbReference type="RefSeq" id="WP_191039970.1">
    <property type="nucleotide sequence ID" value="NZ_JACXAA010000005.1"/>
</dbReference>